<dbReference type="EMBL" id="JAFCIQ010000032">
    <property type="protein sequence ID" value="MBM2770843.1"/>
    <property type="molecule type" value="Genomic_DNA"/>
</dbReference>
<accession>A0ABS2BCZ8</accession>
<evidence type="ECO:0000313" key="2">
    <source>
        <dbReference type="EMBL" id="MBM2770843.1"/>
    </source>
</evidence>
<evidence type="ECO:0000313" key="3">
    <source>
        <dbReference type="Proteomes" id="UP000755577"/>
    </source>
</evidence>
<feature type="region of interest" description="Disordered" evidence="1">
    <location>
        <begin position="1"/>
        <end position="34"/>
    </location>
</feature>
<keyword evidence="3" id="KW-1185">Reference proteome</keyword>
<dbReference type="Proteomes" id="UP000755577">
    <property type="component" value="Unassembled WGS sequence"/>
</dbReference>
<proteinExistence type="predicted"/>
<comment type="caution">
    <text evidence="2">The sequence shown here is derived from an EMBL/GenBank/DDBJ whole genome shotgun (WGS) entry which is preliminary data.</text>
</comment>
<gene>
    <name evidence="2" type="ORF">JQK92_31010</name>
</gene>
<sequence length="199" mass="21144">MAQAMPRAGTQRAGAVTAAKPQVAKKRHEAIHGGSSAVGKGAILANRAASPVAKKPVCLQDLQTITFVARGQPFAARTAAIPPTNRGRPAPYAPQLHGVGRNAGNAGNAVARSDDDVAVRVGTRMIRTGFDEGRFVSRMLLAPLLTNGMSSGRIGHQAATFQVVAEPMRPRAPISTVLTIMDRRRNITFSFVFHENEMN</sequence>
<reference evidence="2 3" key="1">
    <citation type="submission" date="2021-02" db="EMBL/GenBank/DDBJ databases">
        <title>Draft genome of the type strains Burkholderia anthina DSM16086.</title>
        <authorList>
            <person name="Hertel R."/>
            <person name="Meissner J."/>
            <person name="Poehlein A."/>
            <person name="Daniel R."/>
            <person name="Commichau F.M."/>
        </authorList>
    </citation>
    <scope>NUCLEOTIDE SEQUENCE [LARGE SCALE GENOMIC DNA]</scope>
    <source>
        <strain evidence="2 3">DSM 16086</strain>
    </source>
</reference>
<name>A0ABS2BCZ8_9BURK</name>
<protein>
    <submittedName>
        <fullName evidence="2">Uncharacterized protein</fullName>
    </submittedName>
</protein>
<evidence type="ECO:0000256" key="1">
    <source>
        <dbReference type="SAM" id="MobiDB-lite"/>
    </source>
</evidence>
<organism evidence="2 3">
    <name type="scientific">Burkholderia anthina</name>
    <dbReference type="NCBI Taxonomy" id="179879"/>
    <lineage>
        <taxon>Bacteria</taxon>
        <taxon>Pseudomonadati</taxon>
        <taxon>Pseudomonadota</taxon>
        <taxon>Betaproteobacteria</taxon>
        <taxon>Burkholderiales</taxon>
        <taxon>Burkholderiaceae</taxon>
        <taxon>Burkholderia</taxon>
        <taxon>Burkholderia cepacia complex</taxon>
    </lineage>
</organism>